<dbReference type="FunFam" id="3.30.160.60:FF:000215">
    <property type="entry name" value="Spalt-like transcription factor 3"/>
    <property type="match status" value="1"/>
</dbReference>
<evidence type="ECO:0000256" key="14">
    <source>
        <dbReference type="PROSITE-ProRule" id="PRU00042"/>
    </source>
</evidence>
<reference evidence="17" key="2">
    <citation type="submission" date="2025-08" db="UniProtKB">
        <authorList>
            <consortium name="Ensembl"/>
        </authorList>
    </citation>
    <scope>IDENTIFICATION</scope>
</reference>
<dbReference type="Ensembl" id="ENSPMRT00000022699.1">
    <property type="protein sequence ID" value="ENSPMRP00000021386.1"/>
    <property type="gene ID" value="ENSPMRG00000013887.1"/>
</dbReference>
<evidence type="ECO:0000256" key="10">
    <source>
        <dbReference type="ARBA" id="ARBA00038474"/>
    </source>
</evidence>
<sequence length="1004" mass="104986">MCECGRGGGLGLGGGAGEIPFLRERGIRCPLAPHQRERETWGSPPQPPSPSAGMSRRKQRNPQQLISDCEGSTASENGDTGDETAPLSCPACRTSFKDPSELSAHVDSCCSEQPTCSSAAAATAATGQDHSSLSSSSSSSSVEVRPESPQSMDVESGTLLSDPTQEAALPRPPPPPPPTLPASSASVPAGHLNIPLILEELRVLQQRQLHQMQMTEQICRQVLLLGSLGQVGSPTPSSEPAPGASLPPKPPLPVFSIKTEPGRTQASSSPEVPKPAFFHLYHPFPGGARVPKTEQLLAPAFPTATGILAAQCLGTARGLEQATSPGLLRQKNGGGAGGGGGLESRLEEKPGGRHKCRFCGKVFGSDSALQIHLRSHTGERPYKCNICGNRFTTRGNLKVHFHRHREKYPHVQMNPHPVPEHLDYVLTTSGLPYGMSVPPEKAEPGEETTPPPTAERKALSATESLTLLSGASPSAAAQALPGFNKLVLMKAVEAKGKGDENTPPERETEGARLQLGKLVGSLPSWALLANHFKAGTAVGPFPYVLEASPSETSKLQQLVEKIDRQGSPSSSSCSAPVTAAQAVAGSSSSSSLPASSGPNQCVICLRVLSCPRALQLHYGQHGGERPFKCKVCGRAFSTRGNLRAHFVGHKTSSAARAQNSCPICQKKFTNAVSLQQHVRMHLGGQIPNGALLPETPTSEGATLGEGEKQQQPQQQAPPQDEELSEEEEEEPTDEDSLESGGEKAEGPFSPEQEAPGLTKEGGEAVQAEEEDGGTNAALPSGPGSPQRPMQEGEEKVEGEKAGGAMPQEQEEEQETGGEGPSEKQEGSQAKEGPTLVCGICKQAFPDRAALRKHALAAHHQVNLSGHVWSSNQARRGRRLPLEGPVPVLSGGQVKLQDFLGRDIPAQLVGVGPLSFWNQYTAFLSGGLPTKPAHGGGSGVASSSSSSSASNAGTHGLFGSSVTPAKVTPTEAKEKPPVGSLLLLPPPPPAPAPEVIPENPGKGEK</sequence>
<dbReference type="GO" id="GO:0048731">
    <property type="term" value="P:system development"/>
    <property type="evidence" value="ECO:0007669"/>
    <property type="project" value="UniProtKB-ARBA"/>
</dbReference>
<feature type="region of interest" description="Disordered" evidence="15">
    <location>
        <begin position="231"/>
        <end position="271"/>
    </location>
</feature>
<dbReference type="Pfam" id="PF00096">
    <property type="entry name" value="zf-C2H2"/>
    <property type="match status" value="3"/>
</dbReference>
<dbReference type="FunFam" id="3.30.160.60:FF:000556">
    <property type="entry name" value="sal-like protein 2 isoform X2"/>
    <property type="match status" value="1"/>
</dbReference>
<evidence type="ECO:0000256" key="12">
    <source>
        <dbReference type="ARBA" id="ARBA00069283"/>
    </source>
</evidence>
<feature type="compositionally biased region" description="Low complexity" evidence="15">
    <location>
        <begin position="127"/>
        <end position="141"/>
    </location>
</feature>
<feature type="domain" description="C2H2-type" evidence="16">
    <location>
        <begin position="627"/>
        <end position="654"/>
    </location>
</feature>
<dbReference type="Gene3D" id="3.30.160.60">
    <property type="entry name" value="Classic Zinc Finger"/>
    <property type="match status" value="4"/>
</dbReference>
<dbReference type="PROSITE" id="PS50157">
    <property type="entry name" value="ZINC_FINGER_C2H2_2"/>
    <property type="match status" value="6"/>
</dbReference>
<keyword evidence="7" id="KW-0238">DNA-binding</keyword>
<feature type="compositionally biased region" description="Pro residues" evidence="15">
    <location>
        <begin position="983"/>
        <end position="993"/>
    </location>
</feature>
<keyword evidence="3" id="KW-0677">Repeat</keyword>
<dbReference type="PANTHER" id="PTHR23233:SF15">
    <property type="entry name" value="SAL-LIKE PROTEIN 2"/>
    <property type="match status" value="1"/>
</dbReference>
<feature type="region of interest" description="Disordered" evidence="15">
    <location>
        <begin position="127"/>
        <end position="187"/>
    </location>
</feature>
<keyword evidence="18" id="KW-1185">Reference proteome</keyword>
<keyword evidence="6" id="KW-0805">Transcription regulation</keyword>
<feature type="domain" description="C2H2-type" evidence="16">
    <location>
        <begin position="599"/>
        <end position="626"/>
    </location>
</feature>
<evidence type="ECO:0000313" key="18">
    <source>
        <dbReference type="Proteomes" id="UP000472272"/>
    </source>
</evidence>
<name>A0A670JAU2_PODMU</name>
<evidence type="ECO:0000256" key="3">
    <source>
        <dbReference type="ARBA" id="ARBA00022737"/>
    </source>
</evidence>
<evidence type="ECO:0000256" key="4">
    <source>
        <dbReference type="ARBA" id="ARBA00022771"/>
    </source>
</evidence>
<protein>
    <recommendedName>
        <fullName evidence="12">Sal-like protein 2</fullName>
    </recommendedName>
    <alternativeName>
        <fullName evidence="13">Zinc finger protein Spalt-2</fullName>
    </alternativeName>
</protein>
<feature type="compositionally biased region" description="Basic and acidic residues" evidence="15">
    <location>
        <begin position="790"/>
        <end position="800"/>
    </location>
</feature>
<evidence type="ECO:0000256" key="7">
    <source>
        <dbReference type="ARBA" id="ARBA00023125"/>
    </source>
</evidence>
<dbReference type="PROSITE" id="PS00028">
    <property type="entry name" value="ZINC_FINGER_C2H2_1"/>
    <property type="match status" value="4"/>
</dbReference>
<dbReference type="CDD" id="cd20908">
    <property type="entry name" value="SUF4-like"/>
    <property type="match status" value="1"/>
</dbReference>
<evidence type="ECO:0000256" key="1">
    <source>
        <dbReference type="ARBA" id="ARBA00004123"/>
    </source>
</evidence>
<dbReference type="GeneTree" id="ENSGT00940000162245"/>
<comment type="function">
    <text evidence="11">Probable transcription factor that plays a role in eye development before, during, and after optic fissure closure.</text>
</comment>
<feature type="region of interest" description="Disordered" evidence="15">
    <location>
        <begin position="27"/>
        <end position="94"/>
    </location>
</feature>
<evidence type="ECO:0000256" key="11">
    <source>
        <dbReference type="ARBA" id="ARBA00060142"/>
    </source>
</evidence>
<dbReference type="Proteomes" id="UP000472272">
    <property type="component" value="Chromosome 13"/>
</dbReference>
<feature type="compositionally biased region" description="Acidic residues" evidence="15">
    <location>
        <begin position="719"/>
        <end position="737"/>
    </location>
</feature>
<feature type="region of interest" description="Disordered" evidence="15">
    <location>
        <begin position="685"/>
        <end position="830"/>
    </location>
</feature>
<feature type="domain" description="C2H2-type" evidence="16">
    <location>
        <begin position="659"/>
        <end position="686"/>
    </location>
</feature>
<feature type="compositionally biased region" description="Low complexity" evidence="15">
    <location>
        <begin position="709"/>
        <end position="718"/>
    </location>
</feature>
<dbReference type="SMART" id="SM00355">
    <property type="entry name" value="ZnF_C2H2"/>
    <property type="match status" value="7"/>
</dbReference>
<feature type="compositionally biased region" description="Low complexity" evidence="15">
    <location>
        <begin position="939"/>
        <end position="952"/>
    </location>
</feature>
<dbReference type="FunFam" id="3.30.160.60:FF:000574">
    <property type="entry name" value="sal-like protein 2 isoform X2"/>
    <property type="match status" value="1"/>
</dbReference>
<feature type="domain" description="C2H2-type" evidence="16">
    <location>
        <begin position="354"/>
        <end position="381"/>
    </location>
</feature>
<feature type="compositionally biased region" description="Gly residues" evidence="15">
    <location>
        <begin position="332"/>
        <end position="342"/>
    </location>
</feature>
<dbReference type="Pfam" id="PF13894">
    <property type="entry name" value="zf-C2H2_4"/>
    <property type="match status" value="1"/>
</dbReference>
<feature type="compositionally biased region" description="Polar residues" evidence="15">
    <location>
        <begin position="61"/>
        <end position="78"/>
    </location>
</feature>
<dbReference type="GO" id="GO:0000981">
    <property type="term" value="F:DNA-binding transcription factor activity, RNA polymerase II-specific"/>
    <property type="evidence" value="ECO:0007669"/>
    <property type="project" value="TreeGrafter"/>
</dbReference>
<reference evidence="17" key="3">
    <citation type="submission" date="2025-09" db="UniProtKB">
        <authorList>
            <consortium name="Ensembl"/>
        </authorList>
    </citation>
    <scope>IDENTIFICATION</scope>
</reference>
<evidence type="ECO:0000259" key="16">
    <source>
        <dbReference type="PROSITE" id="PS50157"/>
    </source>
</evidence>
<dbReference type="GO" id="GO:0000978">
    <property type="term" value="F:RNA polymerase II cis-regulatory region sequence-specific DNA binding"/>
    <property type="evidence" value="ECO:0007669"/>
    <property type="project" value="TreeGrafter"/>
</dbReference>
<evidence type="ECO:0000256" key="13">
    <source>
        <dbReference type="ARBA" id="ARBA00077410"/>
    </source>
</evidence>
<evidence type="ECO:0000256" key="6">
    <source>
        <dbReference type="ARBA" id="ARBA00023015"/>
    </source>
</evidence>
<proteinExistence type="inferred from homology"/>
<keyword evidence="8" id="KW-0804">Transcription</keyword>
<dbReference type="PANTHER" id="PTHR23233">
    <property type="entry name" value="SAL-LIKE PROTEIN"/>
    <property type="match status" value="1"/>
</dbReference>
<dbReference type="AlphaFoldDB" id="A0A670JAU2"/>
<keyword evidence="9" id="KW-0539">Nucleus</keyword>
<evidence type="ECO:0000256" key="2">
    <source>
        <dbReference type="ARBA" id="ARBA00022723"/>
    </source>
</evidence>
<feature type="region of interest" description="Disordered" evidence="15">
    <location>
        <begin position="436"/>
        <end position="458"/>
    </location>
</feature>
<dbReference type="InterPro" id="IPR013087">
    <property type="entry name" value="Znf_C2H2_type"/>
</dbReference>
<gene>
    <name evidence="17" type="primary">SALL2</name>
</gene>
<dbReference type="OMA" id="STHVWNC"/>
<keyword evidence="5" id="KW-0862">Zinc</keyword>
<accession>A0A670JAU2</accession>
<evidence type="ECO:0000256" key="5">
    <source>
        <dbReference type="ARBA" id="ARBA00022833"/>
    </source>
</evidence>
<comment type="similarity">
    <text evidence="10">Belongs to the sal C2H2-type zinc-finger protein family.</text>
</comment>
<dbReference type="GO" id="GO:0005634">
    <property type="term" value="C:nucleus"/>
    <property type="evidence" value="ECO:0007669"/>
    <property type="project" value="UniProtKB-SubCell"/>
</dbReference>
<comment type="subcellular location">
    <subcellularLocation>
        <location evidence="1">Nucleus</location>
    </subcellularLocation>
</comment>
<dbReference type="SUPFAM" id="SSF57667">
    <property type="entry name" value="beta-beta-alpha zinc fingers"/>
    <property type="match status" value="3"/>
</dbReference>
<feature type="domain" description="C2H2-type" evidence="16">
    <location>
        <begin position="382"/>
        <end position="409"/>
    </location>
</feature>
<evidence type="ECO:0000256" key="15">
    <source>
        <dbReference type="SAM" id="MobiDB-lite"/>
    </source>
</evidence>
<evidence type="ECO:0000256" key="9">
    <source>
        <dbReference type="ARBA" id="ARBA00023242"/>
    </source>
</evidence>
<feature type="compositionally biased region" description="Pro residues" evidence="15">
    <location>
        <begin position="170"/>
        <end position="180"/>
    </location>
</feature>
<feature type="compositionally biased region" description="Polar residues" evidence="15">
    <location>
        <begin position="148"/>
        <end position="164"/>
    </location>
</feature>
<evidence type="ECO:0000256" key="8">
    <source>
        <dbReference type="ARBA" id="ARBA00023163"/>
    </source>
</evidence>
<dbReference type="InterPro" id="IPR051565">
    <property type="entry name" value="Sal_C2H2-zinc-finger"/>
</dbReference>
<dbReference type="InterPro" id="IPR036236">
    <property type="entry name" value="Znf_C2H2_sf"/>
</dbReference>
<feature type="domain" description="C2H2-type" evidence="16">
    <location>
        <begin position="87"/>
        <end position="114"/>
    </location>
</feature>
<keyword evidence="4 14" id="KW-0863">Zinc-finger</keyword>
<feature type="region of interest" description="Disordered" evidence="15">
    <location>
        <begin position="931"/>
        <end position="1004"/>
    </location>
</feature>
<evidence type="ECO:0000313" key="17">
    <source>
        <dbReference type="Ensembl" id="ENSPMRP00000021386.1"/>
    </source>
</evidence>
<feature type="region of interest" description="Disordered" evidence="15">
    <location>
        <begin position="323"/>
        <end position="350"/>
    </location>
</feature>
<dbReference type="GO" id="GO:0008270">
    <property type="term" value="F:zinc ion binding"/>
    <property type="evidence" value="ECO:0007669"/>
    <property type="project" value="UniProtKB-KW"/>
</dbReference>
<keyword evidence="2" id="KW-0479">Metal-binding</keyword>
<reference evidence="17 18" key="1">
    <citation type="journal article" date="2019" name="Proc. Natl. Acad. Sci. U.S.A.">
        <title>Regulatory changes in pterin and carotenoid genes underlie balanced color polymorphisms in the wall lizard.</title>
        <authorList>
            <person name="Andrade P."/>
            <person name="Pinho C."/>
            <person name="Perez I de Lanuza G."/>
            <person name="Afonso S."/>
            <person name="Brejcha J."/>
            <person name="Rubin C.J."/>
            <person name="Wallerman O."/>
            <person name="Pereira P."/>
            <person name="Sabatino S.J."/>
            <person name="Bellati A."/>
            <person name="Pellitteri-Rosa D."/>
            <person name="Bosakova Z."/>
            <person name="Bunikis I."/>
            <person name="Carretero M.A."/>
            <person name="Feiner N."/>
            <person name="Marsik P."/>
            <person name="Pauperio F."/>
            <person name="Salvi D."/>
            <person name="Soler L."/>
            <person name="While G.M."/>
            <person name="Uller T."/>
            <person name="Font E."/>
            <person name="Andersson L."/>
            <person name="Carneiro M."/>
        </authorList>
    </citation>
    <scope>NUCLEOTIDE SEQUENCE</scope>
</reference>
<organism evidence="17 18">
    <name type="scientific">Podarcis muralis</name>
    <name type="common">Wall lizard</name>
    <name type="synonym">Lacerta muralis</name>
    <dbReference type="NCBI Taxonomy" id="64176"/>
    <lineage>
        <taxon>Eukaryota</taxon>
        <taxon>Metazoa</taxon>
        <taxon>Chordata</taxon>
        <taxon>Craniata</taxon>
        <taxon>Vertebrata</taxon>
        <taxon>Euteleostomi</taxon>
        <taxon>Lepidosauria</taxon>
        <taxon>Squamata</taxon>
        <taxon>Bifurcata</taxon>
        <taxon>Unidentata</taxon>
        <taxon>Episquamata</taxon>
        <taxon>Laterata</taxon>
        <taxon>Lacertibaenia</taxon>
        <taxon>Lacertidae</taxon>
        <taxon>Podarcis</taxon>
    </lineage>
</organism>